<dbReference type="PANTHER" id="PTHR11699">
    <property type="entry name" value="ALDEHYDE DEHYDROGENASE-RELATED"/>
    <property type="match status" value="1"/>
</dbReference>
<dbReference type="InterPro" id="IPR016161">
    <property type="entry name" value="Ald_DH/histidinol_DH"/>
</dbReference>
<feature type="active site" evidence="5">
    <location>
        <position position="252"/>
    </location>
</feature>
<proteinExistence type="inferred from homology"/>
<evidence type="ECO:0000256" key="3">
    <source>
        <dbReference type="ARBA" id="ARBA00024226"/>
    </source>
</evidence>
<accession>A0A6A6P0Q1</accession>
<dbReference type="Pfam" id="PF00171">
    <property type="entry name" value="Aldedh"/>
    <property type="match status" value="1"/>
</dbReference>
<dbReference type="InterPro" id="IPR016160">
    <property type="entry name" value="Ald_DH_CS_CYS"/>
</dbReference>
<feature type="domain" description="Aldehyde dehydrogenase" evidence="7">
    <location>
        <begin position="16"/>
        <end position="474"/>
    </location>
</feature>
<dbReference type="OrthoDB" id="310895at2759"/>
<dbReference type="EMBL" id="MU001681">
    <property type="protein sequence ID" value="KAF2457312.1"/>
    <property type="molecule type" value="Genomic_DNA"/>
</dbReference>
<dbReference type="Gene3D" id="3.40.309.10">
    <property type="entry name" value="Aldehyde Dehydrogenase, Chain A, domain 2"/>
    <property type="match status" value="1"/>
</dbReference>
<name>A0A6A6P0Q1_9PEZI</name>
<sequence>MTLPKFETKLFLNNEYVDAKSGETLTVVNPHNNDVITDKIQVAGEADIDLAVDYAEAAFKEWRKVPSAQRSEPMKKFAQLLSSYSEDYSKLETASMGMPGMLGSMVGQLAVACFNYYAGWTDKIAGDTFPEEDGAYKIVRHEPLGVCAGIGAWNVPLMLFCYKVAPAVAAGNSIIFKTSERAPLAVLQLGHLIKEAGFPPGLIQLVSGAGPTGGLLASHMRIRKISFTGSVATGKKVKEMATKSNLKRVTLELGGKSPALVFDDANFETAVAQCAQGVLINSGEACVATSRTFVQESVAQKFIAALKTAFESTGSGMGSDPALPSTTFGPLVDQKHSDIVMSFIESGKKDAEILTGGSRKSNYVEPTIFLNPKEDSRIYRDEIFGPVMSIKTFKTEEEAIKLANDTSYGLFSAIFTTNLNRALRVSSAVEAGTVAVNSSFMPSLIAPFGGWKQSGYGREAGKDGMMSYLETKTILINMNG</sequence>
<dbReference type="FunFam" id="3.40.309.10:FF:000012">
    <property type="entry name" value="Betaine aldehyde dehydrogenase"/>
    <property type="match status" value="1"/>
</dbReference>
<dbReference type="EC" id="1.2.1.3" evidence="3"/>
<dbReference type="InterPro" id="IPR015590">
    <property type="entry name" value="Aldehyde_DH_dom"/>
</dbReference>
<evidence type="ECO:0000256" key="6">
    <source>
        <dbReference type="RuleBase" id="RU003345"/>
    </source>
</evidence>
<organism evidence="8 9">
    <name type="scientific">Lineolata rhizophorae</name>
    <dbReference type="NCBI Taxonomy" id="578093"/>
    <lineage>
        <taxon>Eukaryota</taxon>
        <taxon>Fungi</taxon>
        <taxon>Dikarya</taxon>
        <taxon>Ascomycota</taxon>
        <taxon>Pezizomycotina</taxon>
        <taxon>Dothideomycetes</taxon>
        <taxon>Dothideomycetes incertae sedis</taxon>
        <taxon>Lineolatales</taxon>
        <taxon>Lineolataceae</taxon>
        <taxon>Lineolata</taxon>
    </lineage>
</organism>
<comment type="catalytic activity">
    <reaction evidence="4">
        <text>an aldehyde + NAD(+) + H2O = a carboxylate + NADH + 2 H(+)</text>
        <dbReference type="Rhea" id="RHEA:16185"/>
        <dbReference type="ChEBI" id="CHEBI:15377"/>
        <dbReference type="ChEBI" id="CHEBI:15378"/>
        <dbReference type="ChEBI" id="CHEBI:17478"/>
        <dbReference type="ChEBI" id="CHEBI:29067"/>
        <dbReference type="ChEBI" id="CHEBI:57540"/>
        <dbReference type="ChEBI" id="CHEBI:57945"/>
        <dbReference type="EC" id="1.2.1.3"/>
    </reaction>
</comment>
<dbReference type="InterPro" id="IPR029510">
    <property type="entry name" value="Ald_DH_CS_GLU"/>
</dbReference>
<keyword evidence="9" id="KW-1185">Reference proteome</keyword>
<dbReference type="PROSITE" id="PS00687">
    <property type="entry name" value="ALDEHYDE_DEHYDR_GLU"/>
    <property type="match status" value="1"/>
</dbReference>
<dbReference type="Gene3D" id="3.40.605.10">
    <property type="entry name" value="Aldehyde Dehydrogenase, Chain A, domain 1"/>
    <property type="match status" value="1"/>
</dbReference>
<dbReference type="InterPro" id="IPR016163">
    <property type="entry name" value="Ald_DH_C"/>
</dbReference>
<comment type="similarity">
    <text evidence="1 6">Belongs to the aldehyde dehydrogenase family.</text>
</comment>
<evidence type="ECO:0000256" key="4">
    <source>
        <dbReference type="ARBA" id="ARBA00049194"/>
    </source>
</evidence>
<keyword evidence="2 6" id="KW-0560">Oxidoreductase</keyword>
<dbReference type="FunFam" id="3.40.605.10:FF:000007">
    <property type="entry name" value="NAD/NADP-dependent betaine aldehyde dehydrogenase"/>
    <property type="match status" value="1"/>
</dbReference>
<protein>
    <recommendedName>
        <fullName evidence="3">aldehyde dehydrogenase (NAD(+))</fullName>
        <ecNumber evidence="3">1.2.1.3</ecNumber>
    </recommendedName>
</protein>
<evidence type="ECO:0000313" key="8">
    <source>
        <dbReference type="EMBL" id="KAF2457312.1"/>
    </source>
</evidence>
<dbReference type="InterPro" id="IPR016162">
    <property type="entry name" value="Ald_DH_N"/>
</dbReference>
<evidence type="ECO:0000256" key="2">
    <source>
        <dbReference type="ARBA" id="ARBA00023002"/>
    </source>
</evidence>
<reference evidence="8" key="1">
    <citation type="journal article" date="2020" name="Stud. Mycol.">
        <title>101 Dothideomycetes genomes: a test case for predicting lifestyles and emergence of pathogens.</title>
        <authorList>
            <person name="Haridas S."/>
            <person name="Albert R."/>
            <person name="Binder M."/>
            <person name="Bloem J."/>
            <person name="Labutti K."/>
            <person name="Salamov A."/>
            <person name="Andreopoulos B."/>
            <person name="Baker S."/>
            <person name="Barry K."/>
            <person name="Bills G."/>
            <person name="Bluhm B."/>
            <person name="Cannon C."/>
            <person name="Castanera R."/>
            <person name="Culley D."/>
            <person name="Daum C."/>
            <person name="Ezra D."/>
            <person name="Gonzalez J."/>
            <person name="Henrissat B."/>
            <person name="Kuo A."/>
            <person name="Liang C."/>
            <person name="Lipzen A."/>
            <person name="Lutzoni F."/>
            <person name="Magnuson J."/>
            <person name="Mondo S."/>
            <person name="Nolan M."/>
            <person name="Ohm R."/>
            <person name="Pangilinan J."/>
            <person name="Park H.-J."/>
            <person name="Ramirez L."/>
            <person name="Alfaro M."/>
            <person name="Sun H."/>
            <person name="Tritt A."/>
            <person name="Yoshinaga Y."/>
            <person name="Zwiers L.-H."/>
            <person name="Turgeon B."/>
            <person name="Goodwin S."/>
            <person name="Spatafora J."/>
            <person name="Crous P."/>
            <person name="Grigoriev I."/>
        </authorList>
    </citation>
    <scope>NUCLEOTIDE SEQUENCE</scope>
    <source>
        <strain evidence="8">ATCC 16933</strain>
    </source>
</reference>
<evidence type="ECO:0000256" key="5">
    <source>
        <dbReference type="PROSITE-ProRule" id="PRU10007"/>
    </source>
</evidence>
<evidence type="ECO:0000256" key="1">
    <source>
        <dbReference type="ARBA" id="ARBA00009986"/>
    </source>
</evidence>
<evidence type="ECO:0000313" key="9">
    <source>
        <dbReference type="Proteomes" id="UP000799766"/>
    </source>
</evidence>
<evidence type="ECO:0000259" key="7">
    <source>
        <dbReference type="Pfam" id="PF00171"/>
    </source>
</evidence>
<gene>
    <name evidence="8" type="ORF">BDY21DRAFT_38596</name>
</gene>
<dbReference type="SUPFAM" id="SSF53720">
    <property type="entry name" value="ALDH-like"/>
    <property type="match status" value="1"/>
</dbReference>
<dbReference type="AlphaFoldDB" id="A0A6A6P0Q1"/>
<dbReference type="GO" id="GO:0004029">
    <property type="term" value="F:aldehyde dehydrogenase (NAD+) activity"/>
    <property type="evidence" value="ECO:0007669"/>
    <property type="project" value="UniProtKB-EC"/>
</dbReference>
<dbReference type="PROSITE" id="PS00070">
    <property type="entry name" value="ALDEHYDE_DEHYDR_CYS"/>
    <property type="match status" value="1"/>
</dbReference>
<dbReference type="Proteomes" id="UP000799766">
    <property type="component" value="Unassembled WGS sequence"/>
</dbReference>